<keyword evidence="3" id="KW-1185">Reference proteome</keyword>
<keyword evidence="1" id="KW-0812">Transmembrane</keyword>
<reference evidence="2 3" key="1">
    <citation type="submission" date="2020-07" db="EMBL/GenBank/DDBJ databases">
        <title>Sequencing the genomes of 1000 actinobacteria strains.</title>
        <authorList>
            <person name="Klenk H.-P."/>
        </authorList>
    </citation>
    <scope>NUCLEOTIDE SEQUENCE [LARGE SCALE GENOMIC DNA]</scope>
    <source>
        <strain evidence="2 3">DSM 26474</strain>
    </source>
</reference>
<organism evidence="2 3">
    <name type="scientific">Herbiconiux flava</name>
    <dbReference type="NCBI Taxonomy" id="881268"/>
    <lineage>
        <taxon>Bacteria</taxon>
        <taxon>Bacillati</taxon>
        <taxon>Actinomycetota</taxon>
        <taxon>Actinomycetes</taxon>
        <taxon>Micrococcales</taxon>
        <taxon>Microbacteriaceae</taxon>
        <taxon>Herbiconiux</taxon>
    </lineage>
</organism>
<dbReference type="EMBL" id="JACCBM010000001">
    <property type="protein sequence ID" value="NYD70941.1"/>
    <property type="molecule type" value="Genomic_DNA"/>
</dbReference>
<feature type="transmembrane region" description="Helical" evidence="1">
    <location>
        <begin position="87"/>
        <end position="108"/>
    </location>
</feature>
<keyword evidence="1" id="KW-1133">Transmembrane helix</keyword>
<feature type="transmembrane region" description="Helical" evidence="1">
    <location>
        <begin position="12"/>
        <end position="38"/>
    </location>
</feature>
<sequence length="162" mass="16735">MIGSEHQPANRTGWFAVEGAFAAAVAALAGSQALLLVAAGNNVSSWSAAALSSLLSALGAGAWALIVGLIAWPLLNRRPLTVRERGFAVLHVVAIGTAVPWIVLALVLGSWQATTITIVVALVSGGAGGFFAARSVWIGRRLPALSSTPTYFTARRGDPLHR</sequence>
<dbReference type="RefSeq" id="WP_179547985.1">
    <property type="nucleotide sequence ID" value="NZ_BSEW01000002.1"/>
</dbReference>
<gene>
    <name evidence="2" type="ORF">BJ984_002099</name>
</gene>
<feature type="transmembrane region" description="Helical" evidence="1">
    <location>
        <begin position="50"/>
        <end position="75"/>
    </location>
</feature>
<feature type="transmembrane region" description="Helical" evidence="1">
    <location>
        <begin position="114"/>
        <end position="133"/>
    </location>
</feature>
<evidence type="ECO:0000256" key="1">
    <source>
        <dbReference type="SAM" id="Phobius"/>
    </source>
</evidence>
<proteinExistence type="predicted"/>
<evidence type="ECO:0000313" key="3">
    <source>
        <dbReference type="Proteomes" id="UP000549913"/>
    </source>
</evidence>
<dbReference type="Proteomes" id="UP000549913">
    <property type="component" value="Unassembled WGS sequence"/>
</dbReference>
<accession>A0A852SQ25</accession>
<keyword evidence="1" id="KW-0472">Membrane</keyword>
<name>A0A852SQ25_9MICO</name>
<protein>
    <submittedName>
        <fullName evidence="2">Uncharacterized protein</fullName>
    </submittedName>
</protein>
<comment type="caution">
    <text evidence="2">The sequence shown here is derived from an EMBL/GenBank/DDBJ whole genome shotgun (WGS) entry which is preliminary data.</text>
</comment>
<dbReference type="AlphaFoldDB" id="A0A852SQ25"/>
<evidence type="ECO:0000313" key="2">
    <source>
        <dbReference type="EMBL" id="NYD70941.1"/>
    </source>
</evidence>